<dbReference type="InterPro" id="IPR004244">
    <property type="entry name" value="Transposase_22"/>
</dbReference>
<reference evidence="2" key="1">
    <citation type="journal article" date="2022" name="bioRxiv">
        <title>Sequencing and chromosome-scale assembly of the giantPleurodeles waltlgenome.</title>
        <authorList>
            <person name="Brown T."/>
            <person name="Elewa A."/>
            <person name="Iarovenko S."/>
            <person name="Subramanian E."/>
            <person name="Araus A.J."/>
            <person name="Petzold A."/>
            <person name="Susuki M."/>
            <person name="Suzuki K.-i.T."/>
            <person name="Hayashi T."/>
            <person name="Toyoda A."/>
            <person name="Oliveira C."/>
            <person name="Osipova E."/>
            <person name="Leigh N.D."/>
            <person name="Simon A."/>
            <person name="Yun M.H."/>
        </authorList>
    </citation>
    <scope>NUCLEOTIDE SEQUENCE</scope>
    <source>
        <strain evidence="2">20211129_DDA</strain>
        <tissue evidence="2">Liver</tissue>
    </source>
</reference>
<dbReference type="Proteomes" id="UP001066276">
    <property type="component" value="Chromosome 9"/>
</dbReference>
<comment type="caution">
    <text evidence="2">The sequence shown here is derived from an EMBL/GenBank/DDBJ whole genome shotgun (WGS) entry which is preliminary data.</text>
</comment>
<feature type="region of interest" description="Disordered" evidence="1">
    <location>
        <begin position="266"/>
        <end position="331"/>
    </location>
</feature>
<protein>
    <submittedName>
        <fullName evidence="2">Uncharacterized protein</fullName>
    </submittedName>
</protein>
<organism evidence="2 3">
    <name type="scientific">Pleurodeles waltl</name>
    <name type="common">Iberian ribbed newt</name>
    <dbReference type="NCBI Taxonomy" id="8319"/>
    <lineage>
        <taxon>Eukaryota</taxon>
        <taxon>Metazoa</taxon>
        <taxon>Chordata</taxon>
        <taxon>Craniata</taxon>
        <taxon>Vertebrata</taxon>
        <taxon>Euteleostomi</taxon>
        <taxon>Amphibia</taxon>
        <taxon>Batrachia</taxon>
        <taxon>Caudata</taxon>
        <taxon>Salamandroidea</taxon>
        <taxon>Salamandridae</taxon>
        <taxon>Pleurodelinae</taxon>
        <taxon>Pleurodeles</taxon>
    </lineage>
</organism>
<accession>A0AAV7MT37</accession>
<feature type="compositionally biased region" description="Basic and acidic residues" evidence="1">
    <location>
        <begin position="273"/>
        <end position="303"/>
    </location>
</feature>
<dbReference type="EMBL" id="JANPWB010000013">
    <property type="protein sequence ID" value="KAJ1104143.1"/>
    <property type="molecule type" value="Genomic_DNA"/>
</dbReference>
<evidence type="ECO:0000313" key="2">
    <source>
        <dbReference type="EMBL" id="KAJ1104143.1"/>
    </source>
</evidence>
<sequence length="331" mass="38074">MVDTSQGATMNCILQEISAVGRRLQRMDSIMVSLTEDTKSMRLDIVGFQSWMTALEQRLTTVETQATLVPDSDQELLYLCSKVIDLEDRSRRDNVRFLCFPENIEGADVQSFLKTTLLQVTGLTFNPPLEFQRAHRLGPRRRNGDNHPRSIIACFLRHMQALQLLQKARMQGPFCMKDHQIRMTADFSKETSERRKAFLALRPRLRQLEVKFGLFEPARMWITKNNVSKDFYDPIDLSLYLYSLLDRPMNTATLPQPQTWTTAALNPLSTEPALKRPDRDPSEVLNRSRDLERLSKNHDDRGQVLHVVAMHTQVADRDKSRSPLKPPAAPK</sequence>
<gene>
    <name evidence="2" type="ORF">NDU88_001558</name>
</gene>
<keyword evidence="3" id="KW-1185">Reference proteome</keyword>
<dbReference type="AlphaFoldDB" id="A0AAV7MT37"/>
<dbReference type="Gene3D" id="3.30.70.1820">
    <property type="entry name" value="L1 transposable element, RRM domain"/>
    <property type="match status" value="1"/>
</dbReference>
<proteinExistence type="predicted"/>
<name>A0AAV7MT37_PLEWA</name>
<dbReference type="PANTHER" id="PTHR11505">
    <property type="entry name" value="L1 TRANSPOSABLE ELEMENT-RELATED"/>
    <property type="match status" value="1"/>
</dbReference>
<evidence type="ECO:0000313" key="3">
    <source>
        <dbReference type="Proteomes" id="UP001066276"/>
    </source>
</evidence>
<evidence type="ECO:0000256" key="1">
    <source>
        <dbReference type="SAM" id="MobiDB-lite"/>
    </source>
</evidence>